<dbReference type="EMBL" id="CCKQ01012956">
    <property type="protein sequence ID" value="CDW84588.1"/>
    <property type="molecule type" value="Genomic_DNA"/>
</dbReference>
<keyword evidence="4" id="KW-0067">ATP-binding</keyword>
<name>A0A078AUM9_STYLE</name>
<sequence>MLKLNEVKLAINFLSVLFDPENTYSYQQVLICLPGIGLATFKKLLSEADEYDVSSINTDEEQIRISSFLGSMQKLDLNDWDENSQINQIANIRRIPSLQSVIPESERLQQIDAKTILNKKQVKSVKLLFEVLKKYEDVDISQVQLIIEYLNKLNFFNICMQKANIHQNEKTIKENIIQVLDKLSKFQCFKDFSQLYKDQDEMLFKGNTHQDEEDKKVRFITIHQSKGLEFEHEIFLIIQRKMKIHQNLLKKREDLHLLH</sequence>
<evidence type="ECO:0000313" key="7">
    <source>
        <dbReference type="Proteomes" id="UP000039865"/>
    </source>
</evidence>
<accession>A0A078AUM9</accession>
<evidence type="ECO:0000259" key="5">
    <source>
        <dbReference type="Pfam" id="PF13361"/>
    </source>
</evidence>
<keyword evidence="1" id="KW-0547">Nucleotide-binding</keyword>
<evidence type="ECO:0000256" key="4">
    <source>
        <dbReference type="ARBA" id="ARBA00022840"/>
    </source>
</evidence>
<keyword evidence="2" id="KW-0378">Hydrolase</keyword>
<evidence type="ECO:0000256" key="3">
    <source>
        <dbReference type="ARBA" id="ARBA00022806"/>
    </source>
</evidence>
<dbReference type="Proteomes" id="UP000039865">
    <property type="component" value="Unassembled WGS sequence"/>
</dbReference>
<organism evidence="6 7">
    <name type="scientific">Stylonychia lemnae</name>
    <name type="common">Ciliate</name>
    <dbReference type="NCBI Taxonomy" id="5949"/>
    <lineage>
        <taxon>Eukaryota</taxon>
        <taxon>Sar</taxon>
        <taxon>Alveolata</taxon>
        <taxon>Ciliophora</taxon>
        <taxon>Intramacronucleata</taxon>
        <taxon>Spirotrichea</taxon>
        <taxon>Stichotrichia</taxon>
        <taxon>Sporadotrichida</taxon>
        <taxon>Oxytrichidae</taxon>
        <taxon>Stylonychinae</taxon>
        <taxon>Stylonychia</taxon>
    </lineage>
</organism>
<dbReference type="InParanoid" id="A0A078AUM9"/>
<dbReference type="SUPFAM" id="SSF52540">
    <property type="entry name" value="P-loop containing nucleoside triphosphate hydrolases"/>
    <property type="match status" value="1"/>
</dbReference>
<dbReference type="Gene3D" id="3.40.50.300">
    <property type="entry name" value="P-loop containing nucleotide triphosphate hydrolases"/>
    <property type="match status" value="1"/>
</dbReference>
<evidence type="ECO:0000256" key="1">
    <source>
        <dbReference type="ARBA" id="ARBA00022741"/>
    </source>
</evidence>
<reference evidence="6 7" key="1">
    <citation type="submission" date="2014-06" db="EMBL/GenBank/DDBJ databases">
        <authorList>
            <person name="Swart Estienne"/>
        </authorList>
    </citation>
    <scope>NUCLEOTIDE SEQUENCE [LARGE SCALE GENOMIC DNA]</scope>
    <source>
        <strain evidence="6 7">130c</strain>
    </source>
</reference>
<dbReference type="GO" id="GO:0005524">
    <property type="term" value="F:ATP binding"/>
    <property type="evidence" value="ECO:0007669"/>
    <property type="project" value="UniProtKB-KW"/>
</dbReference>
<evidence type="ECO:0000256" key="2">
    <source>
        <dbReference type="ARBA" id="ARBA00022801"/>
    </source>
</evidence>
<dbReference type="InterPro" id="IPR027417">
    <property type="entry name" value="P-loop_NTPase"/>
</dbReference>
<gene>
    <name evidence="6" type="primary">Contig5889.g6309</name>
    <name evidence="6" type="ORF">STYLEM_13653</name>
</gene>
<dbReference type="AlphaFoldDB" id="A0A078AUM9"/>
<keyword evidence="3 6" id="KW-0347">Helicase</keyword>
<dbReference type="GO" id="GO:0016787">
    <property type="term" value="F:hydrolase activity"/>
    <property type="evidence" value="ECO:0007669"/>
    <property type="project" value="UniProtKB-KW"/>
</dbReference>
<feature type="domain" description="UvrD-like helicase C-terminal" evidence="5">
    <location>
        <begin position="5"/>
        <end position="236"/>
    </location>
</feature>
<evidence type="ECO:0000313" key="6">
    <source>
        <dbReference type="EMBL" id="CDW84588.1"/>
    </source>
</evidence>
<protein>
    <submittedName>
        <fullName evidence="6">Atp-dependent dna helicase</fullName>
    </submittedName>
</protein>
<dbReference type="InterPro" id="IPR014017">
    <property type="entry name" value="DNA_helicase_UvrD-like_C"/>
</dbReference>
<proteinExistence type="predicted"/>
<dbReference type="GO" id="GO:0004386">
    <property type="term" value="F:helicase activity"/>
    <property type="evidence" value="ECO:0007669"/>
    <property type="project" value="UniProtKB-KW"/>
</dbReference>
<dbReference type="Gene3D" id="1.10.486.10">
    <property type="entry name" value="PCRA, domain 4"/>
    <property type="match status" value="1"/>
</dbReference>
<dbReference type="Pfam" id="PF13361">
    <property type="entry name" value="UvrD_C"/>
    <property type="match status" value="1"/>
</dbReference>
<keyword evidence="7" id="KW-1185">Reference proteome</keyword>